<evidence type="ECO:0000313" key="1">
    <source>
        <dbReference type="EMBL" id="GBP84212.1"/>
    </source>
</evidence>
<evidence type="ECO:0000313" key="2">
    <source>
        <dbReference type="Proteomes" id="UP000299102"/>
    </source>
</evidence>
<dbReference type="Proteomes" id="UP000299102">
    <property type="component" value="Unassembled WGS sequence"/>
</dbReference>
<dbReference type="AlphaFoldDB" id="A0A4C1ZA46"/>
<dbReference type="EMBL" id="BGZK01001665">
    <property type="protein sequence ID" value="GBP84212.1"/>
    <property type="molecule type" value="Genomic_DNA"/>
</dbReference>
<proteinExistence type="predicted"/>
<reference evidence="1 2" key="1">
    <citation type="journal article" date="2019" name="Commun. Biol.">
        <title>The bagworm genome reveals a unique fibroin gene that provides high tensile strength.</title>
        <authorList>
            <person name="Kono N."/>
            <person name="Nakamura H."/>
            <person name="Ohtoshi R."/>
            <person name="Tomita M."/>
            <person name="Numata K."/>
            <person name="Arakawa K."/>
        </authorList>
    </citation>
    <scope>NUCLEOTIDE SEQUENCE [LARGE SCALE GENOMIC DNA]</scope>
</reference>
<comment type="caution">
    <text evidence="1">The sequence shown here is derived from an EMBL/GenBank/DDBJ whole genome shotgun (WGS) entry which is preliminary data.</text>
</comment>
<name>A0A4C1ZA46_EUMVA</name>
<protein>
    <submittedName>
        <fullName evidence="1">Uncharacterized protein</fullName>
    </submittedName>
</protein>
<organism evidence="1 2">
    <name type="scientific">Eumeta variegata</name>
    <name type="common">Bagworm moth</name>
    <name type="synonym">Eumeta japonica</name>
    <dbReference type="NCBI Taxonomy" id="151549"/>
    <lineage>
        <taxon>Eukaryota</taxon>
        <taxon>Metazoa</taxon>
        <taxon>Ecdysozoa</taxon>
        <taxon>Arthropoda</taxon>
        <taxon>Hexapoda</taxon>
        <taxon>Insecta</taxon>
        <taxon>Pterygota</taxon>
        <taxon>Neoptera</taxon>
        <taxon>Endopterygota</taxon>
        <taxon>Lepidoptera</taxon>
        <taxon>Glossata</taxon>
        <taxon>Ditrysia</taxon>
        <taxon>Tineoidea</taxon>
        <taxon>Psychidae</taxon>
        <taxon>Oiketicinae</taxon>
        <taxon>Eumeta</taxon>
    </lineage>
</organism>
<keyword evidence="2" id="KW-1185">Reference proteome</keyword>
<sequence>MNDALNASKKAQYEQCGELQRLCEILKTVLKKTTARRWKLPAALLSAAPLILSSRHSIPRAPFRYQDVTVRRGVRRPCNEAKRAEYLNYDARMRLAMRPPLATGAETIEKNLKND</sequence>
<gene>
    <name evidence="1" type="ORF">EVAR_51054_1</name>
</gene>
<accession>A0A4C1ZA46</accession>